<gene>
    <name evidence="1" type="ORF">OSB1V03_LOCUS21277</name>
</gene>
<sequence>DEVESVFQTKGCLRRFETDFQQLFPKIHPKYSKRTSSAIWDDSHDIFGSKSSLNHNEWVSVVSRDQYHLRSLCAP</sequence>
<proteinExistence type="predicted"/>
<evidence type="ECO:0000313" key="2">
    <source>
        <dbReference type="Proteomes" id="UP000759131"/>
    </source>
</evidence>
<dbReference type="Proteomes" id="UP000759131">
    <property type="component" value="Unassembled WGS sequence"/>
</dbReference>
<keyword evidence="2" id="KW-1185">Reference proteome</keyword>
<dbReference type="OrthoDB" id="6504368at2759"/>
<organism evidence="1">
    <name type="scientific">Medioppia subpectinata</name>
    <dbReference type="NCBI Taxonomy" id="1979941"/>
    <lineage>
        <taxon>Eukaryota</taxon>
        <taxon>Metazoa</taxon>
        <taxon>Ecdysozoa</taxon>
        <taxon>Arthropoda</taxon>
        <taxon>Chelicerata</taxon>
        <taxon>Arachnida</taxon>
        <taxon>Acari</taxon>
        <taxon>Acariformes</taxon>
        <taxon>Sarcoptiformes</taxon>
        <taxon>Oribatida</taxon>
        <taxon>Brachypylina</taxon>
        <taxon>Oppioidea</taxon>
        <taxon>Oppiidae</taxon>
        <taxon>Medioppia</taxon>
    </lineage>
</organism>
<reference evidence="1" key="1">
    <citation type="submission" date="2020-11" db="EMBL/GenBank/DDBJ databases">
        <authorList>
            <person name="Tran Van P."/>
        </authorList>
    </citation>
    <scope>NUCLEOTIDE SEQUENCE</scope>
</reference>
<protein>
    <submittedName>
        <fullName evidence="1">Uncharacterized protein</fullName>
    </submittedName>
</protein>
<name>A0A7R9QIB8_9ACAR</name>
<accession>A0A7R9QIB8</accession>
<evidence type="ECO:0000313" key="1">
    <source>
        <dbReference type="EMBL" id="CAD7647097.1"/>
    </source>
</evidence>
<dbReference type="EMBL" id="OC893380">
    <property type="protein sequence ID" value="CAD7647097.1"/>
    <property type="molecule type" value="Genomic_DNA"/>
</dbReference>
<feature type="non-terminal residue" evidence="1">
    <location>
        <position position="1"/>
    </location>
</feature>
<dbReference type="EMBL" id="CAJPIZ010038805">
    <property type="protein sequence ID" value="CAG2121331.1"/>
    <property type="molecule type" value="Genomic_DNA"/>
</dbReference>
<dbReference type="AlphaFoldDB" id="A0A7R9QIB8"/>